<keyword evidence="1" id="KW-1133">Transmembrane helix</keyword>
<keyword evidence="1" id="KW-0472">Membrane</keyword>
<protein>
    <submittedName>
        <fullName evidence="2">Uncharacterized protein</fullName>
    </submittedName>
</protein>
<accession>A0ABN1JGX8</accession>
<sequence>MKNKQKTITGIVGVLITVLLYFSFDENIFKNLMVILLTLSLLYAMILIGKISN</sequence>
<reference evidence="2 3" key="1">
    <citation type="journal article" date="2019" name="Int. J. Syst. Evol. Microbiol.">
        <title>The Global Catalogue of Microorganisms (GCM) 10K type strain sequencing project: providing services to taxonomists for standard genome sequencing and annotation.</title>
        <authorList>
            <consortium name="The Broad Institute Genomics Platform"/>
            <consortium name="The Broad Institute Genome Sequencing Center for Infectious Disease"/>
            <person name="Wu L."/>
            <person name="Ma J."/>
        </authorList>
    </citation>
    <scope>NUCLEOTIDE SEQUENCE [LARGE SCALE GENOMIC DNA]</scope>
    <source>
        <strain evidence="2 3">JCM 15976</strain>
    </source>
</reference>
<name>A0ABN1JGX8_9FLAO</name>
<proteinExistence type="predicted"/>
<feature type="transmembrane region" description="Helical" evidence="1">
    <location>
        <begin position="7"/>
        <end position="24"/>
    </location>
</feature>
<evidence type="ECO:0000313" key="2">
    <source>
        <dbReference type="EMBL" id="GAA0739188.1"/>
    </source>
</evidence>
<evidence type="ECO:0000256" key="1">
    <source>
        <dbReference type="SAM" id="Phobius"/>
    </source>
</evidence>
<feature type="transmembrane region" description="Helical" evidence="1">
    <location>
        <begin position="30"/>
        <end position="49"/>
    </location>
</feature>
<dbReference type="EMBL" id="BAAAGF010000001">
    <property type="protein sequence ID" value="GAA0739188.1"/>
    <property type="molecule type" value="Genomic_DNA"/>
</dbReference>
<dbReference type="Proteomes" id="UP001500736">
    <property type="component" value="Unassembled WGS sequence"/>
</dbReference>
<evidence type="ECO:0000313" key="3">
    <source>
        <dbReference type="Proteomes" id="UP001500736"/>
    </source>
</evidence>
<keyword evidence="3" id="KW-1185">Reference proteome</keyword>
<gene>
    <name evidence="2" type="ORF">GCM10009431_07920</name>
</gene>
<keyword evidence="1" id="KW-0812">Transmembrane</keyword>
<organism evidence="2 3">
    <name type="scientific">Gaetbulibacter jejuensis</name>
    <dbReference type="NCBI Taxonomy" id="584607"/>
    <lineage>
        <taxon>Bacteria</taxon>
        <taxon>Pseudomonadati</taxon>
        <taxon>Bacteroidota</taxon>
        <taxon>Flavobacteriia</taxon>
        <taxon>Flavobacteriales</taxon>
        <taxon>Flavobacteriaceae</taxon>
        <taxon>Gaetbulibacter</taxon>
    </lineage>
</organism>
<comment type="caution">
    <text evidence="2">The sequence shown here is derived from an EMBL/GenBank/DDBJ whole genome shotgun (WGS) entry which is preliminary data.</text>
</comment>